<proteinExistence type="inferred from homology"/>
<dbReference type="Gene3D" id="1.10.10.10">
    <property type="entry name" value="Winged helix-like DNA-binding domain superfamily/Winged helix DNA-binding domain"/>
    <property type="match status" value="1"/>
</dbReference>
<evidence type="ECO:0000313" key="6">
    <source>
        <dbReference type="EMBL" id="JAS98606.1"/>
    </source>
</evidence>
<dbReference type="GO" id="GO:0000981">
    <property type="term" value="F:DNA-binding transcription factor activity, RNA polymerase II-specific"/>
    <property type="evidence" value="ECO:0007669"/>
    <property type="project" value="TreeGrafter"/>
</dbReference>
<comment type="subcellular location">
    <subcellularLocation>
        <location evidence="3">Nucleus</location>
    </subcellularLocation>
</comment>
<reference evidence="6" key="1">
    <citation type="submission" date="2015-11" db="EMBL/GenBank/DDBJ databases">
        <title>De novo transcriptome assembly of four potential Pierce s Disease insect vectors from Arizona vineyards.</title>
        <authorList>
            <person name="Tassone E.E."/>
        </authorList>
    </citation>
    <scope>NUCLEOTIDE SEQUENCE</scope>
</reference>
<dbReference type="Gene3D" id="1.10.150.50">
    <property type="entry name" value="Transcription Factor, Ets-1"/>
    <property type="match status" value="1"/>
</dbReference>
<dbReference type="Pfam" id="PF00178">
    <property type="entry name" value="Ets"/>
    <property type="match status" value="1"/>
</dbReference>
<dbReference type="InterPro" id="IPR000418">
    <property type="entry name" value="Ets_dom"/>
</dbReference>
<feature type="compositionally biased region" description="Basic residues" evidence="4">
    <location>
        <begin position="237"/>
        <end position="249"/>
    </location>
</feature>
<dbReference type="PRINTS" id="PR00454">
    <property type="entry name" value="ETSDOMAIN"/>
</dbReference>
<dbReference type="SUPFAM" id="SSF46785">
    <property type="entry name" value="Winged helix' DNA-binding domain"/>
    <property type="match status" value="1"/>
</dbReference>
<dbReference type="InterPro" id="IPR046328">
    <property type="entry name" value="ETS_fam"/>
</dbReference>
<dbReference type="SMART" id="SM00413">
    <property type="entry name" value="ETS"/>
    <property type="match status" value="1"/>
</dbReference>
<dbReference type="SUPFAM" id="SSF47769">
    <property type="entry name" value="SAM/Pointed domain"/>
    <property type="match status" value="1"/>
</dbReference>
<dbReference type="PANTHER" id="PTHR11849">
    <property type="entry name" value="ETS"/>
    <property type="match status" value="1"/>
</dbReference>
<feature type="domain" description="ETS" evidence="5">
    <location>
        <begin position="254"/>
        <end position="336"/>
    </location>
</feature>
<dbReference type="InterPro" id="IPR036390">
    <property type="entry name" value="WH_DNA-bd_sf"/>
</dbReference>
<evidence type="ECO:0000256" key="3">
    <source>
        <dbReference type="RuleBase" id="RU004019"/>
    </source>
</evidence>
<sequence>MPYQEMMPGYDDSESLELGGDWSIYKATSLLSDMVSLYDDSGLYGQTGLDFSPVCELPSKIVKTEPMTDLLPADVQRHGDWQYKTVEEWLSYDCLFWFIQQMQELRAGHYLTDAKMERFIHIDGAALKQMTEDDFTTVCPEYGIELYNRLQQKLKLNTNNSYNTFYSLDNTPLPPIDHFSTFSPSEETHKLTDLDNESQLPPVLPYLSSSETESSGYKSDSSLEPAVEPTPPPEKRRPGRPRGTRRKKKPEKLGRLWEFIRDLLLDSRYNPSLICWEDYKEGMFRFVHSDRVAKLWGSKKDNIDMNYEKLSRAMRYYYKSEVLLPVYGKRLVYKFGPKAMDGIRKNITNAEARSQSSST</sequence>
<keyword evidence="3" id="KW-0539">Nucleus</keyword>
<dbReference type="PROSITE" id="PS50061">
    <property type="entry name" value="ETS_DOMAIN_3"/>
    <property type="match status" value="1"/>
</dbReference>
<dbReference type="EMBL" id="GECU01009100">
    <property type="protein sequence ID" value="JAS98606.1"/>
    <property type="molecule type" value="Transcribed_RNA"/>
</dbReference>
<name>A0A1B6JH18_9HEMI</name>
<dbReference type="InterPro" id="IPR036388">
    <property type="entry name" value="WH-like_DNA-bd_sf"/>
</dbReference>
<feature type="region of interest" description="Disordered" evidence="4">
    <location>
        <begin position="177"/>
        <end position="249"/>
    </location>
</feature>
<evidence type="ECO:0000259" key="5">
    <source>
        <dbReference type="PROSITE" id="PS50061"/>
    </source>
</evidence>
<dbReference type="PANTHER" id="PTHR11849:SF190">
    <property type="entry name" value="ETS-DOMAIN PROTEIN"/>
    <property type="match status" value="1"/>
</dbReference>
<keyword evidence="2 3" id="KW-0238">DNA-binding</keyword>
<dbReference type="GO" id="GO:0043565">
    <property type="term" value="F:sequence-specific DNA binding"/>
    <property type="evidence" value="ECO:0007669"/>
    <property type="project" value="InterPro"/>
</dbReference>
<dbReference type="FunFam" id="1.10.10.10:FF:001336">
    <property type="entry name" value="Epithelium specific ets factor 3, ese3, putative"/>
    <property type="match status" value="1"/>
</dbReference>
<dbReference type="GO" id="GO:0030154">
    <property type="term" value="P:cell differentiation"/>
    <property type="evidence" value="ECO:0007669"/>
    <property type="project" value="TreeGrafter"/>
</dbReference>
<accession>A0A1B6JH18</accession>
<evidence type="ECO:0000256" key="4">
    <source>
        <dbReference type="SAM" id="MobiDB-lite"/>
    </source>
</evidence>
<dbReference type="AlphaFoldDB" id="A0A1B6JH18"/>
<dbReference type="GO" id="GO:0005634">
    <property type="term" value="C:nucleus"/>
    <property type="evidence" value="ECO:0007669"/>
    <property type="project" value="UniProtKB-SubCell"/>
</dbReference>
<feature type="compositionally biased region" description="Low complexity" evidence="4">
    <location>
        <begin position="208"/>
        <end position="222"/>
    </location>
</feature>
<evidence type="ECO:0000256" key="2">
    <source>
        <dbReference type="ARBA" id="ARBA00023125"/>
    </source>
</evidence>
<evidence type="ECO:0000256" key="1">
    <source>
        <dbReference type="ARBA" id="ARBA00005562"/>
    </source>
</evidence>
<dbReference type="InterPro" id="IPR013761">
    <property type="entry name" value="SAM/pointed_sf"/>
</dbReference>
<comment type="similarity">
    <text evidence="1 3">Belongs to the ETS family.</text>
</comment>
<gene>
    <name evidence="6" type="ORF">g.27637</name>
</gene>
<protein>
    <recommendedName>
        <fullName evidence="5">ETS domain-containing protein</fullName>
    </recommendedName>
</protein>
<organism evidence="6">
    <name type="scientific">Homalodisca liturata</name>
    <dbReference type="NCBI Taxonomy" id="320908"/>
    <lineage>
        <taxon>Eukaryota</taxon>
        <taxon>Metazoa</taxon>
        <taxon>Ecdysozoa</taxon>
        <taxon>Arthropoda</taxon>
        <taxon>Hexapoda</taxon>
        <taxon>Insecta</taxon>
        <taxon>Pterygota</taxon>
        <taxon>Neoptera</taxon>
        <taxon>Paraneoptera</taxon>
        <taxon>Hemiptera</taxon>
        <taxon>Auchenorrhyncha</taxon>
        <taxon>Membracoidea</taxon>
        <taxon>Cicadellidae</taxon>
        <taxon>Cicadellinae</taxon>
        <taxon>Proconiini</taxon>
        <taxon>Homalodisca</taxon>
    </lineage>
</organism>